<evidence type="ECO:0000313" key="3">
    <source>
        <dbReference type="Proteomes" id="UP001221217"/>
    </source>
</evidence>
<dbReference type="SUPFAM" id="SSF55781">
    <property type="entry name" value="GAF domain-like"/>
    <property type="match status" value="1"/>
</dbReference>
<protein>
    <submittedName>
        <fullName evidence="2">HD domain-containing protein</fullName>
    </submittedName>
</protein>
<dbReference type="PANTHER" id="PTHR43155:SF2">
    <property type="entry name" value="CYCLIC DI-GMP PHOSPHODIESTERASE PA4108"/>
    <property type="match status" value="1"/>
</dbReference>
<dbReference type="SMART" id="SM00471">
    <property type="entry name" value="HDc"/>
    <property type="match status" value="1"/>
</dbReference>
<dbReference type="AlphaFoldDB" id="A0AAJ1IDZ6"/>
<gene>
    <name evidence="2" type="ORF">PQJ61_02875</name>
</gene>
<dbReference type="InterPro" id="IPR029016">
    <property type="entry name" value="GAF-like_dom_sf"/>
</dbReference>
<feature type="domain" description="HD-GYP" evidence="1">
    <location>
        <begin position="446"/>
        <end position="644"/>
    </location>
</feature>
<dbReference type="SUPFAM" id="SSF109604">
    <property type="entry name" value="HD-domain/PDEase-like"/>
    <property type="match status" value="1"/>
</dbReference>
<evidence type="ECO:0000259" key="1">
    <source>
        <dbReference type="PROSITE" id="PS51832"/>
    </source>
</evidence>
<dbReference type="CDD" id="cd00077">
    <property type="entry name" value="HDc"/>
    <property type="match status" value="1"/>
</dbReference>
<dbReference type="Proteomes" id="UP001221217">
    <property type="component" value="Unassembled WGS sequence"/>
</dbReference>
<reference evidence="2 3" key="1">
    <citation type="submission" date="2022-12" db="EMBL/GenBank/DDBJ databases">
        <title>Metagenome assembled genome from gulf of manar.</title>
        <authorList>
            <person name="Kohli P."/>
            <person name="Pk S."/>
            <person name="Venkata Ramana C."/>
            <person name="Sasikala C."/>
        </authorList>
    </citation>
    <scope>NUCLEOTIDE SEQUENCE [LARGE SCALE GENOMIC DNA]</scope>
    <source>
        <strain evidence="2">JB008</strain>
    </source>
</reference>
<organism evidence="2 3">
    <name type="scientific">Candidatus Thalassospirochaeta sargassi</name>
    <dbReference type="NCBI Taxonomy" id="3119039"/>
    <lineage>
        <taxon>Bacteria</taxon>
        <taxon>Pseudomonadati</taxon>
        <taxon>Spirochaetota</taxon>
        <taxon>Spirochaetia</taxon>
        <taxon>Spirochaetales</taxon>
        <taxon>Spirochaetaceae</taxon>
        <taxon>Candidatus Thalassospirochaeta</taxon>
    </lineage>
</organism>
<evidence type="ECO:0000313" key="2">
    <source>
        <dbReference type="EMBL" id="MDC7225690.1"/>
    </source>
</evidence>
<dbReference type="PANTHER" id="PTHR43155">
    <property type="entry name" value="CYCLIC DI-GMP PHOSPHODIESTERASE PA4108-RELATED"/>
    <property type="match status" value="1"/>
</dbReference>
<accession>A0AAJ1IDZ6</accession>
<dbReference type="SMART" id="SM00065">
    <property type="entry name" value="GAF"/>
    <property type="match status" value="1"/>
</dbReference>
<dbReference type="Gene3D" id="3.30.450.40">
    <property type="match status" value="1"/>
</dbReference>
<dbReference type="PROSITE" id="PS51832">
    <property type="entry name" value="HD_GYP"/>
    <property type="match status" value="1"/>
</dbReference>
<dbReference type="InterPro" id="IPR003018">
    <property type="entry name" value="GAF"/>
</dbReference>
<dbReference type="Pfam" id="PF13487">
    <property type="entry name" value="HD_5"/>
    <property type="match status" value="1"/>
</dbReference>
<dbReference type="InterPro" id="IPR003607">
    <property type="entry name" value="HD/PDEase_dom"/>
</dbReference>
<proteinExistence type="predicted"/>
<dbReference type="InterPro" id="IPR037522">
    <property type="entry name" value="HD_GYP_dom"/>
</dbReference>
<dbReference type="EMBL" id="JAQQAL010000009">
    <property type="protein sequence ID" value="MDC7225690.1"/>
    <property type="molecule type" value="Genomic_DNA"/>
</dbReference>
<comment type="caution">
    <text evidence="2">The sequence shown here is derived from an EMBL/GenBank/DDBJ whole genome shotgun (WGS) entry which is preliminary data.</text>
</comment>
<name>A0AAJ1IDZ6_9SPIO</name>
<sequence>MKELTNFDRPYSSRIIDAYVKLLQKRYPSVDLSDIYSYAGMKEYEIVDQAHWFNQEQVDLFYERAVQLTGNKKLAREAGQFFAHFHEGNLLRKYLLSLIGPIGGFEQVEYVSRSFTNYTEYKVKKITRNCVEVSVHLKGDVEEKPYQCENRIGMLEALPMLFNHKLPKIEHPECRFKGGETCRYIISWEDSRAVKARRIESMVIPIVAVGNIIAAVTNPDLTLSYILPTSIFGSLLFYALVKRRQVKELSEKVKSALSTTDELIHQIDLNHNNTKISQELGQAVNEKLSVDEILDEAISITEKGLEFDRGLILLANKGKTALEFRTGYGYHAGYQELLATTAFNLNNPLSKGVFVVCFKERRPFLINNVEDIKKDLSLRSIAFTKSLGSKSFICCPIICDNEAIGIISVDNLHSQRPLIQSDISQLMAIASVIGVGIKKVQLLQARESQFQSIIKVLASSIDARDPLTAGHSEKVAVYSDEIAKRMGFAKKERDVIRIASLLHDYGKIGVPDHILKKNGQLTVDEFEIIKTHAGKTTSILNQINFEDDYCEIPNIAGAHHERLDGRGYPNGLAGPEIPLESRIIAAADFYDAITSQRHYRNPMPFDEAVSILKAESGSHLDPKVVKVFCEYLADTQAKIEKTAGAVSLS</sequence>
<dbReference type="Pfam" id="PF01590">
    <property type="entry name" value="GAF"/>
    <property type="match status" value="1"/>
</dbReference>
<dbReference type="Gene3D" id="1.10.3210.10">
    <property type="entry name" value="Hypothetical protein af1432"/>
    <property type="match status" value="1"/>
</dbReference>